<dbReference type="AlphaFoldDB" id="A0A8S4RR29"/>
<comment type="caution">
    <text evidence="2">The sequence shown here is derived from an EMBL/GenBank/DDBJ whole genome shotgun (WGS) entry which is preliminary data.</text>
</comment>
<dbReference type="EMBL" id="CAKXAJ010025470">
    <property type="protein sequence ID" value="CAH2240077.1"/>
    <property type="molecule type" value="Genomic_DNA"/>
</dbReference>
<evidence type="ECO:0000313" key="2">
    <source>
        <dbReference type="EMBL" id="CAH2240077.1"/>
    </source>
</evidence>
<dbReference type="Proteomes" id="UP000838756">
    <property type="component" value="Unassembled WGS sequence"/>
</dbReference>
<gene>
    <name evidence="2" type="primary">jg6332</name>
    <name evidence="2" type="ORF">PAEG_LOCUS16690</name>
</gene>
<protein>
    <submittedName>
        <fullName evidence="2">Jg6332 protein</fullName>
    </submittedName>
</protein>
<feature type="region of interest" description="Disordered" evidence="1">
    <location>
        <begin position="63"/>
        <end position="83"/>
    </location>
</feature>
<keyword evidence="3" id="KW-1185">Reference proteome</keyword>
<organism evidence="2 3">
    <name type="scientific">Pararge aegeria aegeria</name>
    <dbReference type="NCBI Taxonomy" id="348720"/>
    <lineage>
        <taxon>Eukaryota</taxon>
        <taxon>Metazoa</taxon>
        <taxon>Ecdysozoa</taxon>
        <taxon>Arthropoda</taxon>
        <taxon>Hexapoda</taxon>
        <taxon>Insecta</taxon>
        <taxon>Pterygota</taxon>
        <taxon>Neoptera</taxon>
        <taxon>Endopterygota</taxon>
        <taxon>Lepidoptera</taxon>
        <taxon>Glossata</taxon>
        <taxon>Ditrysia</taxon>
        <taxon>Papilionoidea</taxon>
        <taxon>Nymphalidae</taxon>
        <taxon>Satyrinae</taxon>
        <taxon>Satyrini</taxon>
        <taxon>Parargina</taxon>
        <taxon>Pararge</taxon>
    </lineage>
</organism>
<accession>A0A8S4RR29</accession>
<reference evidence="2" key="1">
    <citation type="submission" date="2022-03" db="EMBL/GenBank/DDBJ databases">
        <authorList>
            <person name="Lindestad O."/>
        </authorList>
    </citation>
    <scope>NUCLEOTIDE SEQUENCE</scope>
</reference>
<sequence>MASDHLCGSFLIGWLEALINEMRFKNHRGHIITHRHTQKKGALAARPFSFPIIQAHVVEDPVPDEPFGHEGGNGVFLGDPGAF</sequence>
<name>A0A8S4RR29_9NEOP</name>
<evidence type="ECO:0000256" key="1">
    <source>
        <dbReference type="SAM" id="MobiDB-lite"/>
    </source>
</evidence>
<proteinExistence type="predicted"/>
<evidence type="ECO:0000313" key="3">
    <source>
        <dbReference type="Proteomes" id="UP000838756"/>
    </source>
</evidence>